<feature type="transmembrane region" description="Helical" evidence="1">
    <location>
        <begin position="325"/>
        <end position="346"/>
    </location>
</feature>
<reference evidence="3" key="1">
    <citation type="journal article" date="2010" name="Nature">
        <title>The Amphimedon queenslandica genome and the evolution of animal complexity.</title>
        <authorList>
            <person name="Srivastava M."/>
            <person name="Simakov O."/>
            <person name="Chapman J."/>
            <person name="Fahey B."/>
            <person name="Gauthier M.E."/>
            <person name="Mitros T."/>
            <person name="Richards G.S."/>
            <person name="Conaco C."/>
            <person name="Dacre M."/>
            <person name="Hellsten U."/>
            <person name="Larroux C."/>
            <person name="Putnam N.H."/>
            <person name="Stanke M."/>
            <person name="Adamska M."/>
            <person name="Darling A."/>
            <person name="Degnan S.M."/>
            <person name="Oakley T.H."/>
            <person name="Plachetzki D.C."/>
            <person name="Zhai Y."/>
            <person name="Adamski M."/>
            <person name="Calcino A."/>
            <person name="Cummins S.F."/>
            <person name="Goodstein D.M."/>
            <person name="Harris C."/>
            <person name="Jackson D.J."/>
            <person name="Leys S.P."/>
            <person name="Shu S."/>
            <person name="Woodcroft B.J."/>
            <person name="Vervoort M."/>
            <person name="Kosik K.S."/>
            <person name="Manning G."/>
            <person name="Degnan B.M."/>
            <person name="Rokhsar D.S."/>
        </authorList>
    </citation>
    <scope>NUCLEOTIDE SEQUENCE [LARGE SCALE GENOMIC DNA]</scope>
</reference>
<feature type="transmembrane region" description="Helical" evidence="1">
    <location>
        <begin position="295"/>
        <end position="319"/>
    </location>
</feature>
<keyword evidence="1" id="KW-0472">Membrane</keyword>
<feature type="transmembrane region" description="Helical" evidence="1">
    <location>
        <begin position="245"/>
        <end position="269"/>
    </location>
</feature>
<keyword evidence="1" id="KW-0812">Transmembrane</keyword>
<dbReference type="RefSeq" id="XP_003385301.3">
    <property type="nucleotide sequence ID" value="XM_003385253.3"/>
</dbReference>
<proteinExistence type="predicted"/>
<feature type="transmembrane region" description="Helical" evidence="1">
    <location>
        <begin position="412"/>
        <end position="434"/>
    </location>
</feature>
<accession>A0AAN0ICK4</accession>
<evidence type="ECO:0008006" key="4">
    <source>
        <dbReference type="Google" id="ProtNLM"/>
    </source>
</evidence>
<name>A0AAN0ICK4_AMPQE</name>
<dbReference type="GeneID" id="100634099"/>
<feature type="transmembrane region" description="Helical" evidence="1">
    <location>
        <begin position="181"/>
        <end position="202"/>
    </location>
</feature>
<evidence type="ECO:0000313" key="2">
    <source>
        <dbReference type="EnsemblMetazoa" id="XP_003385301.3"/>
    </source>
</evidence>
<organism evidence="2 3">
    <name type="scientific">Amphimedon queenslandica</name>
    <name type="common">Sponge</name>
    <dbReference type="NCBI Taxonomy" id="400682"/>
    <lineage>
        <taxon>Eukaryota</taxon>
        <taxon>Metazoa</taxon>
        <taxon>Porifera</taxon>
        <taxon>Demospongiae</taxon>
        <taxon>Heteroscleromorpha</taxon>
        <taxon>Haplosclerida</taxon>
        <taxon>Niphatidae</taxon>
        <taxon>Amphimedon</taxon>
    </lineage>
</organism>
<evidence type="ECO:0000256" key="1">
    <source>
        <dbReference type="SAM" id="Phobius"/>
    </source>
</evidence>
<sequence>MPRLQLTHYYCIFSADRELNKMEKTAEIQLSMNDVEKGYAENLESSLIAQEKKISVVLPTTPKHQQLIKGISSPAHANGKDYTDFTAEIKLRRQQSCWSKISSERKKRKKILSKCGFMFLLLAFLQVCIVIGLQITIAQLGEFQSQRLEGYVPCVEEQFMLHNMTLFDNSTYPSFGSDKQIYVYVFVFLIVYNFFLCVYAMLAQRIVEVFAFIVINIFTIAYSALQVYQFRGFGPFCESVTRVGWIALANVIVVTICSFIFIILTFQIYAEFGWKVYKFVNCNPALRYYYRLYEIYLSLVKMVIIFTIAFTIGQMALILELDDSEFWLSIPLIISMILFFFFAFFMVRRESHIGMCVMLVVGLLLFCYYIFKMYRYASRSCPVCIKRMDEIERQQREGQFFNDDRREDFQHLIMMAALNEVIVIGYLICLCRVWRQYGHGLSDHFYIRGHWFDKIGKKPPNENAFFDALGTGEVIRMKSKAQLLDGVDGFHDADQSKEADNRVSGDLEGFEGAAFTPSDEKLSLSFMIHRTTSLPPILEHRH</sequence>
<evidence type="ECO:0000313" key="3">
    <source>
        <dbReference type="Proteomes" id="UP000007879"/>
    </source>
</evidence>
<dbReference type="InterPro" id="IPR040410">
    <property type="entry name" value="UPF0658_Golgi"/>
</dbReference>
<dbReference type="PANTHER" id="PTHR34391">
    <property type="entry name" value="UPF0658 GOLGI APPARATUS MEMBRANE PROTEIN C1952.10C-RELATED"/>
    <property type="match status" value="1"/>
</dbReference>
<feature type="transmembrane region" description="Helical" evidence="1">
    <location>
        <begin position="353"/>
        <end position="371"/>
    </location>
</feature>
<keyword evidence="1" id="KW-1133">Transmembrane helix</keyword>
<dbReference type="AlphaFoldDB" id="A0AAN0ICK4"/>
<dbReference type="GO" id="GO:0005794">
    <property type="term" value="C:Golgi apparatus"/>
    <property type="evidence" value="ECO:0007669"/>
    <property type="project" value="TreeGrafter"/>
</dbReference>
<protein>
    <recommendedName>
        <fullName evidence="4">TRP C-terminal domain-containing protein</fullName>
    </recommendedName>
</protein>
<dbReference type="EnsemblMetazoa" id="XM_003385253.3">
    <property type="protein sequence ID" value="XP_003385301.3"/>
    <property type="gene ID" value="LOC100634099"/>
</dbReference>
<feature type="transmembrane region" description="Helical" evidence="1">
    <location>
        <begin position="209"/>
        <end position="225"/>
    </location>
</feature>
<dbReference type="PANTHER" id="PTHR34391:SF1">
    <property type="entry name" value="UPF0658 GOLGI APPARATUS MEMBRANE PROTEIN C1952.10C-RELATED"/>
    <property type="match status" value="1"/>
</dbReference>
<feature type="transmembrane region" description="Helical" evidence="1">
    <location>
        <begin position="115"/>
        <end position="137"/>
    </location>
</feature>
<dbReference type="KEGG" id="aqu:100634099"/>
<dbReference type="Proteomes" id="UP000007879">
    <property type="component" value="Unassembled WGS sequence"/>
</dbReference>
<keyword evidence="3" id="KW-1185">Reference proteome</keyword>
<reference evidence="2" key="2">
    <citation type="submission" date="2024-06" db="UniProtKB">
        <authorList>
            <consortium name="EnsemblMetazoa"/>
        </authorList>
    </citation>
    <scope>IDENTIFICATION</scope>
</reference>